<comment type="subcellular location">
    <subcellularLocation>
        <location evidence="1">Membrane</location>
        <topology evidence="1">Single-pass membrane protein</topology>
    </subcellularLocation>
</comment>
<evidence type="ECO:0000256" key="4">
    <source>
        <dbReference type="ARBA" id="ARBA00022692"/>
    </source>
</evidence>
<evidence type="ECO:0000256" key="3">
    <source>
        <dbReference type="ARBA" id="ARBA00022448"/>
    </source>
</evidence>
<evidence type="ECO:0008006" key="18">
    <source>
        <dbReference type="Google" id="ProtNLM"/>
    </source>
</evidence>
<keyword evidence="5" id="KW-0479">Metal-binding</keyword>
<dbReference type="InterPro" id="IPR035892">
    <property type="entry name" value="C2_domain_sf"/>
</dbReference>
<dbReference type="SMART" id="SM00239">
    <property type="entry name" value="C2"/>
    <property type="match status" value="2"/>
</dbReference>
<dbReference type="PANTHER" id="PTHR10774:SF190">
    <property type="entry name" value="C2 CALCIUM_LIPID-BINDING ENDONUCLEASE_EXONUCLEASE_PHOSPHATASE-RELATED"/>
    <property type="match status" value="1"/>
</dbReference>
<dbReference type="PROSITE" id="PS50004">
    <property type="entry name" value="C2"/>
    <property type="match status" value="1"/>
</dbReference>
<dbReference type="GO" id="GO:0046872">
    <property type="term" value="F:metal ion binding"/>
    <property type="evidence" value="ECO:0007669"/>
    <property type="project" value="UniProtKB-KW"/>
</dbReference>
<dbReference type="InterPro" id="IPR031468">
    <property type="entry name" value="SMP_LBD"/>
</dbReference>
<keyword evidence="11 13" id="KW-0472">Membrane</keyword>
<feature type="region of interest" description="Disordered" evidence="12">
    <location>
        <begin position="714"/>
        <end position="733"/>
    </location>
</feature>
<evidence type="ECO:0000256" key="11">
    <source>
        <dbReference type="ARBA" id="ARBA00023136"/>
    </source>
</evidence>
<feature type="domain" description="SMP-LTD" evidence="15">
    <location>
        <begin position="90"/>
        <end position="277"/>
    </location>
</feature>
<accession>A0A5B8MYK6</accession>
<dbReference type="InterPro" id="IPR000008">
    <property type="entry name" value="C2_dom"/>
</dbReference>
<keyword evidence="9" id="KW-0445">Lipid transport</keyword>
<organism evidence="16 17">
    <name type="scientific">Chloropicon primus</name>
    <dbReference type="NCBI Taxonomy" id="1764295"/>
    <lineage>
        <taxon>Eukaryota</taxon>
        <taxon>Viridiplantae</taxon>
        <taxon>Chlorophyta</taxon>
        <taxon>Chloropicophyceae</taxon>
        <taxon>Chloropicales</taxon>
        <taxon>Chloropicaceae</taxon>
        <taxon>Chloropicon</taxon>
    </lineage>
</organism>
<feature type="region of interest" description="Disordered" evidence="12">
    <location>
        <begin position="511"/>
        <end position="559"/>
    </location>
</feature>
<evidence type="ECO:0000313" key="16">
    <source>
        <dbReference type="EMBL" id="QDZ25647.1"/>
    </source>
</evidence>
<dbReference type="Proteomes" id="UP000316726">
    <property type="component" value="Chromosome 18"/>
</dbReference>
<evidence type="ECO:0000256" key="13">
    <source>
        <dbReference type="SAM" id="Phobius"/>
    </source>
</evidence>
<dbReference type="STRING" id="1764295.A0A5B8MYK6"/>
<evidence type="ECO:0000256" key="12">
    <source>
        <dbReference type="SAM" id="MobiDB-lite"/>
    </source>
</evidence>
<gene>
    <name evidence="16" type="ORF">A3770_18p81650</name>
</gene>
<name>A0A5B8MYK6_9CHLO</name>
<dbReference type="Gene3D" id="2.60.40.150">
    <property type="entry name" value="C2 domain"/>
    <property type="match status" value="2"/>
</dbReference>
<sequence>MVIGVIVKLLSAKPGLAVAAFVVPWSVQKGHLKVPKVGAPVIVVLGYLWGYRRGQIRYRARKKLLDVAQVRELDEATLRALIGELPAWVKFPDYDRCMWLNNMAQNWWPCLSTAICRTVKQRLQQLLQKKKPDLFSSIVFETFSMGSVPPRFSGAKVYNTNEEEIILDLEMTWTATNADIVMSVRLAQGTVALPVQLGQVLFQGTVRLIFKPLVPQWPCFGAISVAFVGKPQVDFSLRLIGGELMSVPGLAPALHDLLKNRLLSAMVWPRRVYAPVMKHLKSRKGRQAFQLQPKASGLLRTHLIQAKTLKTHELSVVFATLELGGVIKRSKVLAAASEIVFDEEEVLNFIVQHPDFEALRVTFYELEALNTFDAQLLSCEDLTAQLRLKVERDEFEMDPEVAVRRIGEGIMPILSVPSRKTADVWLELGEGNGQVHIDFQYVSFSEEAELGADVELEVSTPLPSLRHSNISLQLQNADLPRTLVLSNDDTTSSSNSIDSLVKNLQNAPEGFNGNGAQIAGAKQQKRQKKRSKRNKKGKQGNTYNSNNAMGRGPGSLAVPGSAQRNAQIGVLYVSLQEARGLVNSDWSGLCSAFVRFSAGPSKYESKVASKSLVPTWKENFEMVISDTRECKNIRVEVWDQVSDFIGLFGHSNEFIGKTDIPLKSFLDSKPTSNEWPVYGNDLNGEIQTGQVLISFQWIGVPLSPFYVTPSLNPTTSQQLEAEEERRQRSPSTTTEYVKRTGKRVVLKVIRIIILSFLLVTLLTVLIMPSLRVGAGKWFIQRWNNDFRPHWLRILKWWMESTFATSFRTNLRSGTQEIAHYYQRLYFASENLYKSLKHTGDTWNLLQWIAAEAMLVAAVLLTVKLLLWADRNGIVAALMQPPWKWFDLDRVQEEWNERQEHVMANGSGKGNRANGGGQQQNLKRRRKKSQ</sequence>
<protein>
    <recommendedName>
        <fullName evidence="18">C2 domain-containing protein</fullName>
    </recommendedName>
</protein>
<comment type="similarity">
    <text evidence="2">Belongs to the synaptotagmin family.</text>
</comment>
<dbReference type="GO" id="GO:0016020">
    <property type="term" value="C:membrane"/>
    <property type="evidence" value="ECO:0007669"/>
    <property type="project" value="UniProtKB-SubCell"/>
</dbReference>
<dbReference type="Pfam" id="PF00168">
    <property type="entry name" value="C2"/>
    <property type="match status" value="1"/>
</dbReference>
<feature type="transmembrane region" description="Helical" evidence="13">
    <location>
        <begin position="35"/>
        <end position="51"/>
    </location>
</feature>
<feature type="compositionally biased region" description="Basic residues" evidence="12">
    <location>
        <begin position="523"/>
        <end position="538"/>
    </location>
</feature>
<dbReference type="Pfam" id="PF17047">
    <property type="entry name" value="SMP_LBD"/>
    <property type="match status" value="1"/>
</dbReference>
<feature type="compositionally biased region" description="Gly residues" evidence="12">
    <location>
        <begin position="906"/>
        <end position="917"/>
    </location>
</feature>
<evidence type="ECO:0000313" key="17">
    <source>
        <dbReference type="Proteomes" id="UP000316726"/>
    </source>
</evidence>
<dbReference type="GO" id="GO:0005783">
    <property type="term" value="C:endoplasmic reticulum"/>
    <property type="evidence" value="ECO:0007669"/>
    <property type="project" value="TreeGrafter"/>
</dbReference>
<keyword evidence="8 13" id="KW-1133">Transmembrane helix</keyword>
<dbReference type="CDD" id="cd00030">
    <property type="entry name" value="C2"/>
    <property type="match status" value="1"/>
</dbReference>
<keyword evidence="7" id="KW-0106">Calcium</keyword>
<dbReference type="SUPFAM" id="SSF49562">
    <property type="entry name" value="C2 domain (Calcium/lipid-binding domain, CaLB)"/>
    <property type="match status" value="1"/>
</dbReference>
<feature type="domain" description="C2" evidence="14">
    <location>
        <begin position="552"/>
        <end position="676"/>
    </location>
</feature>
<evidence type="ECO:0000256" key="5">
    <source>
        <dbReference type="ARBA" id="ARBA00022723"/>
    </source>
</evidence>
<evidence type="ECO:0000256" key="9">
    <source>
        <dbReference type="ARBA" id="ARBA00023055"/>
    </source>
</evidence>
<dbReference type="CDD" id="cd21677">
    <property type="entry name" value="SMP_SYT"/>
    <property type="match status" value="1"/>
</dbReference>
<feature type="transmembrane region" description="Helical" evidence="13">
    <location>
        <begin position="748"/>
        <end position="767"/>
    </location>
</feature>
<dbReference type="PROSITE" id="PS51847">
    <property type="entry name" value="SMP"/>
    <property type="match status" value="1"/>
</dbReference>
<keyword evidence="10" id="KW-0446">Lipid-binding</keyword>
<evidence type="ECO:0000256" key="1">
    <source>
        <dbReference type="ARBA" id="ARBA00004167"/>
    </source>
</evidence>
<keyword evidence="4 13" id="KW-0812">Transmembrane</keyword>
<evidence type="ECO:0000256" key="2">
    <source>
        <dbReference type="ARBA" id="ARBA00006996"/>
    </source>
</evidence>
<evidence type="ECO:0000256" key="10">
    <source>
        <dbReference type="ARBA" id="ARBA00023121"/>
    </source>
</evidence>
<proteinExistence type="inferred from homology"/>
<keyword evidence="3" id="KW-0813">Transport</keyword>
<reference evidence="16 17" key="1">
    <citation type="submission" date="2018-07" db="EMBL/GenBank/DDBJ databases">
        <title>The complete nuclear genome of the prasinophyte Chloropicon primus (CCMP1205).</title>
        <authorList>
            <person name="Pombert J.-F."/>
            <person name="Otis C."/>
            <person name="Turmel M."/>
            <person name="Lemieux C."/>
        </authorList>
    </citation>
    <scope>NUCLEOTIDE SEQUENCE [LARGE SCALE GENOMIC DNA]</scope>
    <source>
        <strain evidence="16 17">CCMP1205</strain>
    </source>
</reference>
<dbReference type="InterPro" id="IPR039010">
    <property type="entry name" value="Synaptotagmin_SMP"/>
</dbReference>
<evidence type="ECO:0000256" key="6">
    <source>
        <dbReference type="ARBA" id="ARBA00022737"/>
    </source>
</evidence>
<dbReference type="PANTHER" id="PTHR10774">
    <property type="entry name" value="EXTENDED SYNAPTOTAGMIN-RELATED"/>
    <property type="match status" value="1"/>
</dbReference>
<dbReference type="EMBL" id="CP031051">
    <property type="protein sequence ID" value="QDZ25647.1"/>
    <property type="molecule type" value="Genomic_DNA"/>
</dbReference>
<dbReference type="OrthoDB" id="67700at2759"/>
<keyword evidence="6" id="KW-0677">Repeat</keyword>
<evidence type="ECO:0000256" key="8">
    <source>
        <dbReference type="ARBA" id="ARBA00022989"/>
    </source>
</evidence>
<feature type="transmembrane region" description="Helical" evidence="13">
    <location>
        <begin position="844"/>
        <end position="868"/>
    </location>
</feature>
<dbReference type="InterPro" id="IPR045050">
    <property type="entry name" value="Synaptotagmin_plant"/>
</dbReference>
<evidence type="ECO:0000259" key="14">
    <source>
        <dbReference type="PROSITE" id="PS50004"/>
    </source>
</evidence>
<keyword evidence="17" id="KW-1185">Reference proteome</keyword>
<dbReference type="GO" id="GO:0008289">
    <property type="term" value="F:lipid binding"/>
    <property type="evidence" value="ECO:0007669"/>
    <property type="project" value="UniProtKB-KW"/>
</dbReference>
<dbReference type="AlphaFoldDB" id="A0A5B8MYK6"/>
<feature type="region of interest" description="Disordered" evidence="12">
    <location>
        <begin position="900"/>
        <end position="929"/>
    </location>
</feature>
<evidence type="ECO:0000259" key="15">
    <source>
        <dbReference type="PROSITE" id="PS51847"/>
    </source>
</evidence>
<dbReference type="GO" id="GO:0006869">
    <property type="term" value="P:lipid transport"/>
    <property type="evidence" value="ECO:0007669"/>
    <property type="project" value="UniProtKB-KW"/>
</dbReference>
<evidence type="ECO:0000256" key="7">
    <source>
        <dbReference type="ARBA" id="ARBA00022837"/>
    </source>
</evidence>